<keyword evidence="3" id="KW-1185">Reference proteome</keyword>
<feature type="transmembrane region" description="Helical" evidence="1">
    <location>
        <begin position="87"/>
        <end position="106"/>
    </location>
</feature>
<feature type="transmembrane region" description="Helical" evidence="1">
    <location>
        <begin position="6"/>
        <end position="23"/>
    </location>
</feature>
<dbReference type="RefSeq" id="WP_380931239.1">
    <property type="nucleotide sequence ID" value="NZ_JBHUGS010000005.1"/>
</dbReference>
<proteinExistence type="predicted"/>
<name>A0ABW4TZL4_9SPHN</name>
<keyword evidence="1" id="KW-0812">Transmembrane</keyword>
<evidence type="ECO:0000313" key="2">
    <source>
        <dbReference type="EMBL" id="MFD1952185.1"/>
    </source>
</evidence>
<keyword evidence="1" id="KW-1133">Transmembrane helix</keyword>
<organism evidence="2 3">
    <name type="scientific">Sphingomonas arantia</name>
    <dbReference type="NCBI Taxonomy" id="1460676"/>
    <lineage>
        <taxon>Bacteria</taxon>
        <taxon>Pseudomonadati</taxon>
        <taxon>Pseudomonadota</taxon>
        <taxon>Alphaproteobacteria</taxon>
        <taxon>Sphingomonadales</taxon>
        <taxon>Sphingomonadaceae</taxon>
        <taxon>Sphingomonas</taxon>
    </lineage>
</organism>
<dbReference type="InterPro" id="IPR003844">
    <property type="entry name" value="UPF0060"/>
</dbReference>
<sequence>MSFGLVTLGYLVEGMGLFAVWNWRLRSRSVVWAIGGGLVLLALVALAIVMVGPDRRPFVFGMMGTYLAAALLWTWRFEGLVPDEWRLSERFIASVAAALLVASYAAI</sequence>
<accession>A0ABW4TZL4</accession>
<feature type="transmembrane region" description="Helical" evidence="1">
    <location>
        <begin position="58"/>
        <end position="75"/>
    </location>
</feature>
<gene>
    <name evidence="2" type="ORF">ACFSGX_15530</name>
</gene>
<dbReference type="EMBL" id="JBHUGS010000005">
    <property type="protein sequence ID" value="MFD1952185.1"/>
    <property type="molecule type" value="Genomic_DNA"/>
</dbReference>
<evidence type="ECO:0000313" key="3">
    <source>
        <dbReference type="Proteomes" id="UP001597400"/>
    </source>
</evidence>
<dbReference type="Proteomes" id="UP001597400">
    <property type="component" value="Unassembled WGS sequence"/>
</dbReference>
<feature type="transmembrane region" description="Helical" evidence="1">
    <location>
        <begin position="30"/>
        <end position="52"/>
    </location>
</feature>
<evidence type="ECO:0000256" key="1">
    <source>
        <dbReference type="SAM" id="Phobius"/>
    </source>
</evidence>
<comment type="caution">
    <text evidence="2">The sequence shown here is derived from an EMBL/GenBank/DDBJ whole genome shotgun (WGS) entry which is preliminary data.</text>
</comment>
<dbReference type="Pfam" id="PF02694">
    <property type="entry name" value="UPF0060"/>
    <property type="match status" value="1"/>
</dbReference>
<reference evidence="3" key="1">
    <citation type="journal article" date="2019" name="Int. J. Syst. Evol. Microbiol.">
        <title>The Global Catalogue of Microorganisms (GCM) 10K type strain sequencing project: providing services to taxonomists for standard genome sequencing and annotation.</title>
        <authorList>
            <consortium name="The Broad Institute Genomics Platform"/>
            <consortium name="The Broad Institute Genome Sequencing Center for Infectious Disease"/>
            <person name="Wu L."/>
            <person name="Ma J."/>
        </authorList>
    </citation>
    <scope>NUCLEOTIDE SEQUENCE [LARGE SCALE GENOMIC DNA]</scope>
    <source>
        <strain evidence="3">CGMCC 1.12702</strain>
    </source>
</reference>
<protein>
    <recommendedName>
        <fullName evidence="4">YnfA family protein</fullName>
    </recommendedName>
</protein>
<keyword evidence="1" id="KW-0472">Membrane</keyword>
<evidence type="ECO:0008006" key="4">
    <source>
        <dbReference type="Google" id="ProtNLM"/>
    </source>
</evidence>